<keyword evidence="4 7" id="KW-0238">DNA-binding</keyword>
<evidence type="ECO:0000313" key="11">
    <source>
        <dbReference type="Proteomes" id="UP000215144"/>
    </source>
</evidence>
<dbReference type="PANTHER" id="PTHR48111">
    <property type="entry name" value="REGULATOR OF RPOS"/>
    <property type="match status" value="1"/>
</dbReference>
<dbReference type="GO" id="GO:0032993">
    <property type="term" value="C:protein-DNA complex"/>
    <property type="evidence" value="ECO:0007669"/>
    <property type="project" value="TreeGrafter"/>
</dbReference>
<feature type="domain" description="OmpR/PhoB-type" evidence="9">
    <location>
        <begin position="126"/>
        <end position="222"/>
    </location>
</feature>
<dbReference type="CDD" id="cd00383">
    <property type="entry name" value="trans_reg_C"/>
    <property type="match status" value="1"/>
</dbReference>
<keyword evidence="1 6" id="KW-0597">Phosphoprotein</keyword>
<dbReference type="OrthoDB" id="9790442at2"/>
<dbReference type="Gene3D" id="1.10.10.10">
    <property type="entry name" value="Winged helix-like DNA-binding domain superfamily/Winged helix DNA-binding domain"/>
    <property type="match status" value="1"/>
</dbReference>
<organism evidence="10 11">
    <name type="scientific">Streptococcus acidominimus</name>
    <dbReference type="NCBI Taxonomy" id="1326"/>
    <lineage>
        <taxon>Bacteria</taxon>
        <taxon>Bacillati</taxon>
        <taxon>Bacillota</taxon>
        <taxon>Bacilli</taxon>
        <taxon>Lactobacillales</taxon>
        <taxon>Streptococcaceae</taxon>
        <taxon>Streptococcus</taxon>
    </lineage>
</organism>
<evidence type="ECO:0000256" key="3">
    <source>
        <dbReference type="ARBA" id="ARBA00023015"/>
    </source>
</evidence>
<protein>
    <submittedName>
        <fullName evidence="10">Two-component response regulator</fullName>
    </submittedName>
</protein>
<gene>
    <name evidence="10" type="primary">bceR</name>
    <name evidence="10" type="ORF">SAMEA4504048_01263</name>
</gene>
<dbReference type="Gene3D" id="3.40.50.2300">
    <property type="match status" value="1"/>
</dbReference>
<feature type="domain" description="Response regulatory" evidence="8">
    <location>
        <begin position="6"/>
        <end position="118"/>
    </location>
</feature>
<keyword evidence="2" id="KW-0902">Two-component regulatory system</keyword>
<dbReference type="GO" id="GO:0005829">
    <property type="term" value="C:cytosol"/>
    <property type="evidence" value="ECO:0007669"/>
    <property type="project" value="TreeGrafter"/>
</dbReference>
<dbReference type="KEGG" id="saco:SAME_01263"/>
<dbReference type="InterPro" id="IPR001789">
    <property type="entry name" value="Sig_transdc_resp-reg_receiver"/>
</dbReference>
<evidence type="ECO:0000256" key="6">
    <source>
        <dbReference type="PROSITE-ProRule" id="PRU00169"/>
    </source>
</evidence>
<reference evidence="10 11" key="1">
    <citation type="submission" date="2017-06" db="EMBL/GenBank/DDBJ databases">
        <authorList>
            <consortium name="Pathogen Informatics"/>
        </authorList>
    </citation>
    <scope>NUCLEOTIDE SEQUENCE [LARGE SCALE GENOMIC DNA]</scope>
    <source>
        <strain evidence="10 11">NCTC11291</strain>
    </source>
</reference>
<dbReference type="GO" id="GO:0000976">
    <property type="term" value="F:transcription cis-regulatory region binding"/>
    <property type="evidence" value="ECO:0007669"/>
    <property type="project" value="TreeGrafter"/>
</dbReference>
<feature type="modified residue" description="4-aspartylphosphate" evidence="6">
    <location>
        <position position="54"/>
    </location>
</feature>
<sequence>MSKQDKLYIIEDDATIVTLLKQHFSGHYQVFSVTNFRDIKQEVETIQPDVILMDITLPFFNGFYWTSEIRKTMTVPIIFISSSNDDMDAVMALNMGGDDFISKPFSLSILEAKISAFLRRSKQFSKDELSFAGYELLADGSLISEQHGSVDLSPTEAKILRILMTHDQQVIAKEDFLEKLWQDDSFIDHNTLSVNITRLRKKLKTIGFNHLHTARGVGYFLK</sequence>
<dbReference type="GO" id="GO:0006355">
    <property type="term" value="P:regulation of DNA-templated transcription"/>
    <property type="evidence" value="ECO:0007669"/>
    <property type="project" value="InterPro"/>
</dbReference>
<evidence type="ECO:0000313" key="10">
    <source>
        <dbReference type="EMBL" id="SNV40913.1"/>
    </source>
</evidence>
<dbReference type="SMART" id="SM00448">
    <property type="entry name" value="REC"/>
    <property type="match status" value="1"/>
</dbReference>
<dbReference type="InterPro" id="IPR011006">
    <property type="entry name" value="CheY-like_superfamily"/>
</dbReference>
<dbReference type="InterPro" id="IPR039420">
    <property type="entry name" value="WalR-like"/>
</dbReference>
<keyword evidence="3" id="KW-0805">Transcription regulation</keyword>
<evidence type="ECO:0000256" key="1">
    <source>
        <dbReference type="ARBA" id="ARBA00022553"/>
    </source>
</evidence>
<proteinExistence type="predicted"/>
<dbReference type="PROSITE" id="PS51755">
    <property type="entry name" value="OMPR_PHOB"/>
    <property type="match status" value="1"/>
</dbReference>
<evidence type="ECO:0000256" key="4">
    <source>
        <dbReference type="ARBA" id="ARBA00023125"/>
    </source>
</evidence>
<dbReference type="RefSeq" id="WP_095122754.1">
    <property type="nucleotide sequence ID" value="NZ_LT906454.1"/>
</dbReference>
<dbReference type="Pfam" id="PF00486">
    <property type="entry name" value="Trans_reg_C"/>
    <property type="match status" value="1"/>
</dbReference>
<dbReference type="EMBL" id="LT906454">
    <property type="protein sequence ID" value="SNV40913.1"/>
    <property type="molecule type" value="Genomic_DNA"/>
</dbReference>
<dbReference type="SMART" id="SM00862">
    <property type="entry name" value="Trans_reg_C"/>
    <property type="match status" value="1"/>
</dbReference>
<evidence type="ECO:0000256" key="5">
    <source>
        <dbReference type="ARBA" id="ARBA00023163"/>
    </source>
</evidence>
<evidence type="ECO:0000256" key="7">
    <source>
        <dbReference type="PROSITE-ProRule" id="PRU01091"/>
    </source>
</evidence>
<dbReference type="AlphaFoldDB" id="A0A239X3Y7"/>
<dbReference type="SUPFAM" id="SSF52172">
    <property type="entry name" value="CheY-like"/>
    <property type="match status" value="1"/>
</dbReference>
<keyword evidence="5" id="KW-0804">Transcription</keyword>
<dbReference type="Proteomes" id="UP000215144">
    <property type="component" value="Chromosome 1"/>
</dbReference>
<evidence type="ECO:0000256" key="2">
    <source>
        <dbReference type="ARBA" id="ARBA00023012"/>
    </source>
</evidence>
<dbReference type="InterPro" id="IPR001867">
    <property type="entry name" value="OmpR/PhoB-type_DNA-bd"/>
</dbReference>
<dbReference type="PROSITE" id="PS50110">
    <property type="entry name" value="RESPONSE_REGULATORY"/>
    <property type="match status" value="1"/>
</dbReference>
<dbReference type="GO" id="GO:0000156">
    <property type="term" value="F:phosphorelay response regulator activity"/>
    <property type="evidence" value="ECO:0007669"/>
    <property type="project" value="TreeGrafter"/>
</dbReference>
<dbReference type="InterPro" id="IPR036388">
    <property type="entry name" value="WH-like_DNA-bd_sf"/>
</dbReference>
<dbReference type="Pfam" id="PF00072">
    <property type="entry name" value="Response_reg"/>
    <property type="match status" value="1"/>
</dbReference>
<evidence type="ECO:0000259" key="9">
    <source>
        <dbReference type="PROSITE" id="PS51755"/>
    </source>
</evidence>
<name>A0A239X3Y7_STRAI</name>
<evidence type="ECO:0000259" key="8">
    <source>
        <dbReference type="PROSITE" id="PS50110"/>
    </source>
</evidence>
<feature type="DNA-binding region" description="OmpR/PhoB-type" evidence="7">
    <location>
        <begin position="126"/>
        <end position="222"/>
    </location>
</feature>
<dbReference type="PANTHER" id="PTHR48111:SF43">
    <property type="entry name" value="STAGE 0 SPORULATION PROTEIN A HOMOLOG"/>
    <property type="match status" value="1"/>
</dbReference>
<accession>A0A239X3Y7</accession>